<feature type="compositionally biased region" description="Basic and acidic residues" evidence="14">
    <location>
        <begin position="222"/>
        <end position="235"/>
    </location>
</feature>
<feature type="compositionally biased region" description="Basic and acidic residues" evidence="14">
    <location>
        <begin position="268"/>
        <end position="288"/>
    </location>
</feature>
<feature type="domain" description="PROP1-like PPR" evidence="16">
    <location>
        <begin position="476"/>
        <end position="621"/>
    </location>
</feature>
<dbReference type="PANTHER" id="PTHR13547">
    <property type="match status" value="1"/>
</dbReference>
<comment type="similarity">
    <text evidence="3">Belongs to the PPR family. P subfamily.</text>
</comment>
<feature type="compositionally biased region" description="Polar residues" evidence="14">
    <location>
        <begin position="902"/>
        <end position="915"/>
    </location>
</feature>
<evidence type="ECO:0000256" key="13">
    <source>
        <dbReference type="PROSITE-ProRule" id="PRU00708"/>
    </source>
</evidence>
<evidence type="ECO:0000256" key="9">
    <source>
        <dbReference type="ARBA" id="ARBA00022801"/>
    </source>
</evidence>
<gene>
    <name evidence="17" type="ORF">L484_002500</name>
</gene>
<reference evidence="18" key="1">
    <citation type="submission" date="2013-01" db="EMBL/GenBank/DDBJ databases">
        <title>Draft Genome Sequence of a Mulberry Tree, Morus notabilis C.K. Schneid.</title>
        <authorList>
            <person name="He N."/>
            <person name="Zhao S."/>
        </authorList>
    </citation>
    <scope>NUCLEOTIDE SEQUENCE</scope>
</reference>
<dbReference type="PANTHER" id="PTHR13547:SF7">
    <property type="entry name" value="RIBONUCLEASE P"/>
    <property type="match status" value="1"/>
</dbReference>
<dbReference type="Gene3D" id="6.10.140.1620">
    <property type="match status" value="1"/>
</dbReference>
<name>W9QHS3_9ROSA</name>
<keyword evidence="6" id="KW-0540">Nuclease</keyword>
<dbReference type="Pfam" id="PF17177">
    <property type="entry name" value="PPR_long"/>
    <property type="match status" value="2"/>
</dbReference>
<proteinExistence type="inferred from homology"/>
<dbReference type="Gene3D" id="1.25.40.10">
    <property type="entry name" value="Tetratricopeptide repeat domain"/>
    <property type="match status" value="1"/>
</dbReference>
<dbReference type="EC" id="3.1.26.5" evidence="4"/>
<evidence type="ECO:0000259" key="15">
    <source>
        <dbReference type="Pfam" id="PF16953"/>
    </source>
</evidence>
<evidence type="ECO:0000256" key="5">
    <source>
        <dbReference type="ARBA" id="ARBA00022694"/>
    </source>
</evidence>
<evidence type="ECO:0000256" key="3">
    <source>
        <dbReference type="ARBA" id="ARBA00007626"/>
    </source>
</evidence>
<evidence type="ECO:0000256" key="7">
    <source>
        <dbReference type="ARBA" id="ARBA00022723"/>
    </source>
</evidence>
<evidence type="ECO:0000256" key="10">
    <source>
        <dbReference type="ARBA" id="ARBA00022833"/>
    </source>
</evidence>
<feature type="compositionally biased region" description="Basic and acidic residues" evidence="14">
    <location>
        <begin position="458"/>
        <end position="471"/>
    </location>
</feature>
<dbReference type="Gene3D" id="3.40.50.11980">
    <property type="match status" value="1"/>
</dbReference>
<evidence type="ECO:0000256" key="14">
    <source>
        <dbReference type="SAM" id="MobiDB-lite"/>
    </source>
</evidence>
<dbReference type="EMBL" id="KE343639">
    <property type="protein sequence ID" value="EXB37514.1"/>
    <property type="molecule type" value="Genomic_DNA"/>
</dbReference>
<dbReference type="GO" id="GO:0004526">
    <property type="term" value="F:ribonuclease P activity"/>
    <property type="evidence" value="ECO:0007669"/>
    <property type="project" value="UniProtKB-EC"/>
</dbReference>
<dbReference type="Proteomes" id="UP000030645">
    <property type="component" value="Unassembled WGS sequence"/>
</dbReference>
<keyword evidence="11" id="KW-0460">Magnesium</keyword>
<evidence type="ECO:0000256" key="1">
    <source>
        <dbReference type="ARBA" id="ARBA00000928"/>
    </source>
</evidence>
<evidence type="ECO:0000256" key="8">
    <source>
        <dbReference type="ARBA" id="ARBA00022737"/>
    </source>
</evidence>
<comment type="cofactor">
    <cofactor evidence="2">
        <name>Mg(2+)</name>
        <dbReference type="ChEBI" id="CHEBI:18420"/>
    </cofactor>
</comment>
<evidence type="ECO:0000256" key="4">
    <source>
        <dbReference type="ARBA" id="ARBA00012179"/>
    </source>
</evidence>
<dbReference type="FunFam" id="3.40.50.11980:FF:000002">
    <property type="entry name" value="Proteinaceous RNase P 2"/>
    <property type="match status" value="1"/>
</dbReference>
<feature type="domain" description="PROP1-like PPR" evidence="16">
    <location>
        <begin position="280"/>
        <end position="340"/>
    </location>
</feature>
<evidence type="ECO:0000313" key="18">
    <source>
        <dbReference type="Proteomes" id="UP000030645"/>
    </source>
</evidence>
<dbReference type="FunFam" id="1.25.40.10:FF:003531">
    <property type="entry name" value="Uncharacterized protein"/>
    <property type="match status" value="1"/>
</dbReference>
<feature type="compositionally biased region" description="Polar residues" evidence="14">
    <location>
        <begin position="237"/>
        <end position="246"/>
    </location>
</feature>
<dbReference type="eggNOG" id="KOG1347">
    <property type="taxonomic scope" value="Eukaryota"/>
</dbReference>
<dbReference type="PROSITE" id="PS51375">
    <property type="entry name" value="PPR"/>
    <property type="match status" value="1"/>
</dbReference>
<evidence type="ECO:0000256" key="11">
    <source>
        <dbReference type="ARBA" id="ARBA00022842"/>
    </source>
</evidence>
<dbReference type="InterPro" id="IPR031595">
    <property type="entry name" value="PRORP_C"/>
</dbReference>
<comment type="catalytic activity">
    <reaction evidence="1">
        <text>Endonucleolytic cleavage of RNA, removing 5'-extranucleotides from tRNA precursor.</text>
        <dbReference type="EC" id="3.1.26.5"/>
    </reaction>
</comment>
<dbReference type="GO" id="GO:0046872">
    <property type="term" value="F:metal ion binding"/>
    <property type="evidence" value="ECO:0007669"/>
    <property type="project" value="UniProtKB-KW"/>
</dbReference>
<feature type="compositionally biased region" description="Basic and acidic residues" evidence="14">
    <location>
        <begin position="884"/>
        <end position="899"/>
    </location>
</feature>
<accession>W9QHS3</accession>
<keyword evidence="10" id="KW-0862">Zinc</keyword>
<feature type="region of interest" description="Disordered" evidence="14">
    <location>
        <begin position="344"/>
        <end position="417"/>
    </location>
</feature>
<dbReference type="InterPro" id="IPR002885">
    <property type="entry name" value="PPR_rpt"/>
</dbReference>
<feature type="region of interest" description="Disordered" evidence="14">
    <location>
        <begin position="219"/>
        <end position="288"/>
    </location>
</feature>
<keyword evidence="8" id="KW-0677">Repeat</keyword>
<feature type="region of interest" description="Disordered" evidence="14">
    <location>
        <begin position="446"/>
        <end position="471"/>
    </location>
</feature>
<dbReference type="InterPro" id="IPR033443">
    <property type="entry name" value="PROP1-like_PPR_dom"/>
</dbReference>
<evidence type="ECO:0000256" key="12">
    <source>
        <dbReference type="ARBA" id="ARBA00023211"/>
    </source>
</evidence>
<keyword evidence="5" id="KW-0819">tRNA processing</keyword>
<feature type="region of interest" description="Disordered" evidence="14">
    <location>
        <begin position="884"/>
        <end position="916"/>
    </location>
</feature>
<dbReference type="AlphaFoldDB" id="W9QHS3"/>
<evidence type="ECO:0000313" key="17">
    <source>
        <dbReference type="EMBL" id="EXB37514.1"/>
    </source>
</evidence>
<keyword evidence="7" id="KW-0479">Metal-binding</keyword>
<evidence type="ECO:0000259" key="16">
    <source>
        <dbReference type="Pfam" id="PF17177"/>
    </source>
</evidence>
<organism evidence="17 18">
    <name type="scientific">Morus notabilis</name>
    <dbReference type="NCBI Taxonomy" id="981085"/>
    <lineage>
        <taxon>Eukaryota</taxon>
        <taxon>Viridiplantae</taxon>
        <taxon>Streptophyta</taxon>
        <taxon>Embryophyta</taxon>
        <taxon>Tracheophyta</taxon>
        <taxon>Spermatophyta</taxon>
        <taxon>Magnoliopsida</taxon>
        <taxon>eudicotyledons</taxon>
        <taxon>Gunneridae</taxon>
        <taxon>Pentapetalae</taxon>
        <taxon>rosids</taxon>
        <taxon>fabids</taxon>
        <taxon>Rosales</taxon>
        <taxon>Moraceae</taxon>
        <taxon>Moreae</taxon>
        <taxon>Morus</taxon>
    </lineage>
</organism>
<dbReference type="Pfam" id="PF16953">
    <property type="entry name" value="PRORP"/>
    <property type="match status" value="1"/>
</dbReference>
<dbReference type="InterPro" id="IPR011990">
    <property type="entry name" value="TPR-like_helical_dom_sf"/>
</dbReference>
<protein>
    <recommendedName>
        <fullName evidence="4">ribonuclease P</fullName>
        <ecNumber evidence="4">3.1.26.5</ecNumber>
    </recommendedName>
</protein>
<feature type="domain" description="PRORP" evidence="15">
    <location>
        <begin position="663"/>
        <end position="875"/>
    </location>
</feature>
<dbReference type="STRING" id="981085.W9QHS3"/>
<keyword evidence="18" id="KW-1185">Reference proteome</keyword>
<evidence type="ECO:0000256" key="2">
    <source>
        <dbReference type="ARBA" id="ARBA00001946"/>
    </source>
</evidence>
<feature type="compositionally biased region" description="Polar residues" evidence="14">
    <location>
        <begin position="347"/>
        <end position="367"/>
    </location>
</feature>
<keyword evidence="12" id="KW-0464">Manganese</keyword>
<evidence type="ECO:0000256" key="6">
    <source>
        <dbReference type="ARBA" id="ARBA00022722"/>
    </source>
</evidence>
<dbReference type="GO" id="GO:0001682">
    <property type="term" value="P:tRNA 5'-leader removal"/>
    <property type="evidence" value="ECO:0007669"/>
    <property type="project" value="TreeGrafter"/>
</dbReference>
<feature type="repeat" description="PPR" evidence="13">
    <location>
        <begin position="534"/>
        <end position="568"/>
    </location>
</feature>
<sequence length="1136" mass="128538">MASSRVFSRFSSRLRSFSLNTNKNSTAPEFSPLKSTSRSETSLSARRISRISRLPLQLSSLESTMPLHSAVASARLVSSLSMESQSWGLVPNGPFQFQRPHMASSSSSTFNYLQQKHQPFPFTLCKYPCTLNVFNFHYSTRFLIFSPPKQLLLVRENVSRVVAAKLSATDHEPSYTKTINSRTFKENRIVFPKKSGKKYVSSVAEEKRIENNGIKFTKGKTTKREQNSRKLREMGDGNSSVMSTDKNMAVKSLGSTESKVRNVKSRKQMGEEREKGKGSKKSKTDSQEVRLRVGLDMCSKRGDVMSAIEFYDLAQREGIKLGQYHYTVLLYLCSSAAVGVVRPAKSGSGSRTLNDLDSSDEVSTLSSVDLDKSRMSSDGRELDESVSDNGYLIESSRSGGTGDNVELNSSNRRDVNFDGTFSEKEKLNWFSNGFVKRNYRVLDGLSKPAESDEDSSDEKDGNKNQEDQKIRVDEDLKEYARQRGFEIYEKMRLDNIPMNEAALTSVARMAMSMGNGNMAFDMVKQMKSLGINPRLRSYGPALSAFCSSGDIDKAFDVEEHMLEHGVYPEEPELQALLRVSVGVGKGDKVYYLLHKLRASVRKVSPLTADLLVSWFNSKAASRVGKTKGDKRLIKKSILNGGGGWHGQGWLGRGKWSVLRTTVGAEGLCKCCGEKLAIIDLDPKETENFAESVASIAIERERHSSFQKFQKWLDYYGPFEAVVDGANINAVSNGIRPKLPSKKWPLIVLHNRRITGPKMDEPFNRALIDKWRNADAIYATPTGSNDDWYWLYAAIKFKCLIVTNDEMRDHTFQLLGNDFFPRWKERHQVRFSFSDAGPEFHMPPPCSVVIQESEKGHWHIPISSEHEYDIERPWLCIMRAKSRVTRQDTKTRSEAVETKTKPKPSNNGNPKSTSPPSEEIYKHLRDILSGSTISDDHSILPAIELAEKLILVGFELLKELRDLRSQLHNAADYCETTFLNAQEKKDAVESTKEYVCRAMVTVVDHLGCVSDNLNALISHTNSFSDAELRINSLKQRFLLSEQYAHKLALNRLRWKEIIPRHHPRYLSTQIRDAEKSDEDLRRKGRLSAVEDLMEMISCHSLDVPKEQHENFQQNPSASFWNYFLDYGYATYGFVNNI</sequence>
<feature type="compositionally biased region" description="Basic and acidic residues" evidence="14">
    <location>
        <begin position="369"/>
        <end position="383"/>
    </location>
</feature>
<keyword evidence="9" id="KW-0378">Hydrolase</keyword>